<dbReference type="Proteomes" id="UP001432027">
    <property type="component" value="Unassembled WGS sequence"/>
</dbReference>
<protein>
    <submittedName>
        <fullName evidence="1">Uncharacterized protein</fullName>
    </submittedName>
</protein>
<keyword evidence="2" id="KW-1185">Reference proteome</keyword>
<organism evidence="1 2">
    <name type="scientific">Pristionchus entomophagus</name>
    <dbReference type="NCBI Taxonomy" id="358040"/>
    <lineage>
        <taxon>Eukaryota</taxon>
        <taxon>Metazoa</taxon>
        <taxon>Ecdysozoa</taxon>
        <taxon>Nematoda</taxon>
        <taxon>Chromadorea</taxon>
        <taxon>Rhabditida</taxon>
        <taxon>Rhabditina</taxon>
        <taxon>Diplogasteromorpha</taxon>
        <taxon>Diplogasteroidea</taxon>
        <taxon>Neodiplogasteridae</taxon>
        <taxon>Pristionchus</taxon>
    </lineage>
</organism>
<dbReference type="EMBL" id="BTSX01000001">
    <property type="protein sequence ID" value="GMS78596.1"/>
    <property type="molecule type" value="Genomic_DNA"/>
</dbReference>
<gene>
    <name evidence="1" type="ORF">PENTCL1PPCAC_771</name>
</gene>
<dbReference type="AlphaFoldDB" id="A0AAV5S6V6"/>
<name>A0AAV5S6V6_9BILA</name>
<proteinExistence type="predicted"/>
<reference evidence="1" key="1">
    <citation type="submission" date="2023-10" db="EMBL/GenBank/DDBJ databases">
        <title>Genome assembly of Pristionchus species.</title>
        <authorList>
            <person name="Yoshida K."/>
            <person name="Sommer R.J."/>
        </authorList>
    </citation>
    <scope>NUCLEOTIDE SEQUENCE</scope>
    <source>
        <strain evidence="1">RS0144</strain>
    </source>
</reference>
<feature type="non-terminal residue" evidence="1">
    <location>
        <position position="133"/>
    </location>
</feature>
<comment type="caution">
    <text evidence="1">The sequence shown here is derived from an EMBL/GenBank/DDBJ whole genome shotgun (WGS) entry which is preliminary data.</text>
</comment>
<feature type="non-terminal residue" evidence="1">
    <location>
        <position position="1"/>
    </location>
</feature>
<accession>A0AAV5S6V6</accession>
<evidence type="ECO:0000313" key="1">
    <source>
        <dbReference type="EMBL" id="GMS78596.1"/>
    </source>
</evidence>
<evidence type="ECO:0000313" key="2">
    <source>
        <dbReference type="Proteomes" id="UP001432027"/>
    </source>
</evidence>
<sequence>TRGSLDDGHLQRDADLPSKMPEVLLDRNFPEVNCVVAGRTNVIHLVASLIDNIDVVFGDFDLVADSFTVENGHLVDQNVQFIVRLGRNQDFAQCQQHLARSQQRRSPHLAPISRIYRSDGLRFSLFDRALGHW</sequence>